<dbReference type="SUPFAM" id="SSF55931">
    <property type="entry name" value="Glutamine synthetase/guanido kinase"/>
    <property type="match status" value="1"/>
</dbReference>
<evidence type="ECO:0000313" key="11">
    <source>
        <dbReference type="EMBL" id="RUO40525.1"/>
    </source>
</evidence>
<evidence type="ECO:0000256" key="3">
    <source>
        <dbReference type="ARBA" id="ARBA00022598"/>
    </source>
</evidence>
<evidence type="ECO:0000256" key="5">
    <source>
        <dbReference type="ARBA" id="ARBA00022741"/>
    </source>
</evidence>
<protein>
    <recommendedName>
        <fullName evidence="8">Glutamate--cysteine ligase</fullName>
        <ecNumber evidence="8">6.3.2.2</ecNumber>
    </recommendedName>
    <alternativeName>
        <fullName evidence="8">Gamma-ECS</fullName>
        <shortName evidence="8">GCS</shortName>
    </alternativeName>
    <alternativeName>
        <fullName evidence="8">Gamma-glutamylcysteine synthetase</fullName>
    </alternativeName>
</protein>
<dbReference type="GO" id="GO:0005524">
    <property type="term" value="F:ATP binding"/>
    <property type="evidence" value="ECO:0007669"/>
    <property type="project" value="UniProtKB-KW"/>
</dbReference>
<dbReference type="EMBL" id="PIPQ01000003">
    <property type="protein sequence ID" value="RUO40525.1"/>
    <property type="molecule type" value="Genomic_DNA"/>
</dbReference>
<keyword evidence="3 8" id="KW-0436">Ligase</keyword>
<dbReference type="InterPro" id="IPR014746">
    <property type="entry name" value="Gln_synth/guanido_kin_cat_dom"/>
</dbReference>
<dbReference type="PANTHER" id="PTHR38761:SF1">
    <property type="entry name" value="GLUTAMATE--CYSTEINE LIGASE"/>
    <property type="match status" value="1"/>
</dbReference>
<keyword evidence="6 8" id="KW-0067">ATP-binding</keyword>
<dbReference type="GO" id="GO:0006750">
    <property type="term" value="P:glutathione biosynthetic process"/>
    <property type="evidence" value="ECO:0007669"/>
    <property type="project" value="UniProtKB-UniRule"/>
</dbReference>
<evidence type="ECO:0000256" key="1">
    <source>
        <dbReference type="ARBA" id="ARBA00005006"/>
    </source>
</evidence>
<organism evidence="11 12">
    <name type="scientific">Aliidiomarina taiwanensis</name>
    <dbReference type="NCBI Taxonomy" id="946228"/>
    <lineage>
        <taxon>Bacteria</taxon>
        <taxon>Pseudomonadati</taxon>
        <taxon>Pseudomonadota</taxon>
        <taxon>Gammaproteobacteria</taxon>
        <taxon>Alteromonadales</taxon>
        <taxon>Idiomarinaceae</taxon>
        <taxon>Aliidiomarina</taxon>
    </lineage>
</organism>
<gene>
    <name evidence="8" type="primary">gshA</name>
    <name evidence="11" type="ORF">CWE15_07140</name>
</gene>
<evidence type="ECO:0000256" key="6">
    <source>
        <dbReference type="ARBA" id="ARBA00022840"/>
    </source>
</evidence>
<comment type="catalytic activity">
    <reaction evidence="7 8 9">
        <text>L-cysteine + L-glutamate + ATP = gamma-L-glutamyl-L-cysteine + ADP + phosphate + H(+)</text>
        <dbReference type="Rhea" id="RHEA:13285"/>
        <dbReference type="ChEBI" id="CHEBI:15378"/>
        <dbReference type="ChEBI" id="CHEBI:29985"/>
        <dbReference type="ChEBI" id="CHEBI:30616"/>
        <dbReference type="ChEBI" id="CHEBI:35235"/>
        <dbReference type="ChEBI" id="CHEBI:43474"/>
        <dbReference type="ChEBI" id="CHEBI:58173"/>
        <dbReference type="ChEBI" id="CHEBI:456216"/>
        <dbReference type="EC" id="6.3.2.2"/>
    </reaction>
</comment>
<name>A0A432X1V6_9GAMM</name>
<dbReference type="UniPathway" id="UPA00142">
    <property type="reaction ID" value="UER00209"/>
</dbReference>
<dbReference type="InterPro" id="IPR007370">
    <property type="entry name" value="Glu_cys_ligase"/>
</dbReference>
<dbReference type="Gene3D" id="3.30.590.20">
    <property type="match status" value="1"/>
</dbReference>
<keyword evidence="5 8" id="KW-0547">Nucleotide-binding</keyword>
<evidence type="ECO:0000313" key="12">
    <source>
        <dbReference type="Proteomes" id="UP000286976"/>
    </source>
</evidence>
<sequence>MQLHNGLALDALLENKNIRLGMKGIQRGIERESLRITPEGRLAVTMHPEESLGATLTHPAITTDYAEALLEFITPVSRSVQDTMAQLRDLHRYTYHAIGDEHLWPMSMPCYVNDLSDIRIAQYGDSHAGTMKRVYRQGLTYRYGAMMQTIAGVHYNFSISDSLWHALAEEDGDRDSIEFRSNRYLGLIRNFKRLAWVLPYMFGASPVLCKSFTRHTTVDIGLEDMGGGLAGFPYATSLRMSDLGYTNPEQARLPITYNLLEEYVDALRRAVFTPSERFQAIGVLEGDEWKQLSPNILQIENEFYSPIRPKQIPQNGETPAQALERGGIEYIEVRVLDVNPFSNVGIDEHQMRFIDLFLLYCLFTHSEPLSFEEQVDTERLVDEVVAQGRKPGLLLTDACGIASVEERLTDLFAELEDIAVVLDENEPEALYQQSLNVWRPAISDPEQTLSGQVVAMHRKAQAEGVSPGMQLARQYRTELMNSELEFYSAEQFAQWTQESLASKAHMEAATTGSFGDFLAEYFAQAQHKKNAPEGR</sequence>
<dbReference type="InterPro" id="IPR006334">
    <property type="entry name" value="Glut_cys_ligase"/>
</dbReference>
<proteinExistence type="inferred from homology"/>
<evidence type="ECO:0000256" key="2">
    <source>
        <dbReference type="ARBA" id="ARBA00008772"/>
    </source>
</evidence>
<evidence type="ECO:0000256" key="8">
    <source>
        <dbReference type="HAMAP-Rule" id="MF_00578"/>
    </source>
</evidence>
<evidence type="ECO:0000256" key="9">
    <source>
        <dbReference type="RuleBase" id="RU004391"/>
    </source>
</evidence>
<keyword evidence="4 8" id="KW-0317">Glutathione biosynthesis</keyword>
<accession>A0A432X1V6</accession>
<reference evidence="11 12" key="1">
    <citation type="journal article" date="2011" name="Front. Microbiol.">
        <title>Genomic signatures of strain selection and enhancement in Bacillus atrophaeus var. globigii, a historical biowarfare simulant.</title>
        <authorList>
            <person name="Gibbons H.S."/>
            <person name="Broomall S.M."/>
            <person name="McNew L.A."/>
            <person name="Daligault H."/>
            <person name="Chapman C."/>
            <person name="Bruce D."/>
            <person name="Karavis M."/>
            <person name="Krepps M."/>
            <person name="McGregor P.A."/>
            <person name="Hong C."/>
            <person name="Park K.H."/>
            <person name="Akmal A."/>
            <person name="Feldman A."/>
            <person name="Lin J.S."/>
            <person name="Chang W.E."/>
            <person name="Higgs B.W."/>
            <person name="Demirev P."/>
            <person name="Lindquist J."/>
            <person name="Liem A."/>
            <person name="Fochler E."/>
            <person name="Read T.D."/>
            <person name="Tapia R."/>
            <person name="Johnson S."/>
            <person name="Bishop-Lilly K.A."/>
            <person name="Detter C."/>
            <person name="Han C."/>
            <person name="Sozhamannan S."/>
            <person name="Rosenzweig C.N."/>
            <person name="Skowronski E.W."/>
        </authorList>
    </citation>
    <scope>NUCLEOTIDE SEQUENCE [LARGE SCALE GENOMIC DNA]</scope>
    <source>
        <strain evidence="11 12">AIT1</strain>
    </source>
</reference>
<comment type="caution">
    <text evidence="11">The sequence shown here is derived from an EMBL/GenBank/DDBJ whole genome shotgun (WGS) entry which is preliminary data.</text>
</comment>
<dbReference type="HAMAP" id="MF_00578">
    <property type="entry name" value="Glu_cys_ligase"/>
    <property type="match status" value="1"/>
</dbReference>
<evidence type="ECO:0000259" key="10">
    <source>
        <dbReference type="Pfam" id="PF04262"/>
    </source>
</evidence>
<dbReference type="Pfam" id="PF04262">
    <property type="entry name" value="Glu_cys_ligase"/>
    <property type="match status" value="1"/>
</dbReference>
<dbReference type="Proteomes" id="UP000286976">
    <property type="component" value="Unassembled WGS sequence"/>
</dbReference>
<dbReference type="AlphaFoldDB" id="A0A432X1V6"/>
<dbReference type="EC" id="6.3.2.2" evidence="8"/>
<dbReference type="OrthoDB" id="9803907at2"/>
<dbReference type="GO" id="GO:0046872">
    <property type="term" value="F:metal ion binding"/>
    <property type="evidence" value="ECO:0007669"/>
    <property type="project" value="TreeGrafter"/>
</dbReference>
<dbReference type="PANTHER" id="PTHR38761">
    <property type="entry name" value="GLUTAMATE--CYSTEINE LIGASE"/>
    <property type="match status" value="1"/>
</dbReference>
<evidence type="ECO:0000256" key="7">
    <source>
        <dbReference type="ARBA" id="ARBA00048819"/>
    </source>
</evidence>
<dbReference type="RefSeq" id="WP_126757401.1">
    <property type="nucleotide sequence ID" value="NZ_PIPQ01000003.1"/>
</dbReference>
<comment type="similarity">
    <text evidence="2 8">Belongs to the glutamate--cysteine ligase type 1 family. Type 1 subfamily.</text>
</comment>
<dbReference type="GO" id="GO:0005829">
    <property type="term" value="C:cytosol"/>
    <property type="evidence" value="ECO:0007669"/>
    <property type="project" value="TreeGrafter"/>
</dbReference>
<dbReference type="NCBIfam" id="TIGR01434">
    <property type="entry name" value="glu_cys_ligase"/>
    <property type="match status" value="1"/>
</dbReference>
<dbReference type="GO" id="GO:0004357">
    <property type="term" value="F:glutamate-cysteine ligase activity"/>
    <property type="evidence" value="ECO:0007669"/>
    <property type="project" value="UniProtKB-UniRule"/>
</dbReference>
<evidence type="ECO:0000256" key="4">
    <source>
        <dbReference type="ARBA" id="ARBA00022684"/>
    </source>
</evidence>
<keyword evidence="12" id="KW-1185">Reference proteome</keyword>
<feature type="domain" description="Glutamate--cysteine ligase" evidence="10">
    <location>
        <begin position="13"/>
        <end position="378"/>
    </location>
</feature>
<comment type="pathway">
    <text evidence="1 8 9">Sulfur metabolism; glutathione biosynthesis; glutathione from L-cysteine and L-glutamate: step 1/2.</text>
</comment>